<dbReference type="PANTHER" id="PTHR47505">
    <property type="entry name" value="DNA UTILIZATION PROTEIN YHGH"/>
    <property type="match status" value="1"/>
</dbReference>
<evidence type="ECO:0000313" key="4">
    <source>
        <dbReference type="Proteomes" id="UP000307244"/>
    </source>
</evidence>
<dbReference type="PANTHER" id="PTHR47505:SF1">
    <property type="entry name" value="DNA UTILIZATION PROTEIN YHGH"/>
    <property type="match status" value="1"/>
</dbReference>
<keyword evidence="4" id="KW-1185">Reference proteome</keyword>
<dbReference type="Pfam" id="PF00156">
    <property type="entry name" value="Pribosyltran"/>
    <property type="match status" value="1"/>
</dbReference>
<evidence type="ECO:0000313" key="3">
    <source>
        <dbReference type="EMBL" id="TKC04460.1"/>
    </source>
</evidence>
<dbReference type="CDD" id="cd06223">
    <property type="entry name" value="PRTases_typeI"/>
    <property type="match status" value="1"/>
</dbReference>
<dbReference type="AlphaFoldDB" id="A0A4V5NYX8"/>
<proteinExistence type="inferred from homology"/>
<protein>
    <submittedName>
        <fullName evidence="3">ComF family protein</fullName>
    </submittedName>
</protein>
<dbReference type="Proteomes" id="UP000307244">
    <property type="component" value="Unassembled WGS sequence"/>
</dbReference>
<dbReference type="Gene3D" id="3.40.50.2020">
    <property type="match status" value="1"/>
</dbReference>
<dbReference type="EMBL" id="SWBQ01000005">
    <property type="protein sequence ID" value="TKC04460.1"/>
    <property type="molecule type" value="Genomic_DNA"/>
</dbReference>
<gene>
    <name evidence="3" type="ORF">FA047_16195</name>
</gene>
<name>A0A4V5NYX8_9SPHI</name>
<accession>A0A4V5NYX8</accession>
<organism evidence="3 4">
    <name type="scientific">Pedobacter frigoris</name>
    <dbReference type="NCBI Taxonomy" id="2571272"/>
    <lineage>
        <taxon>Bacteria</taxon>
        <taxon>Pseudomonadati</taxon>
        <taxon>Bacteroidota</taxon>
        <taxon>Sphingobacteriia</taxon>
        <taxon>Sphingobacteriales</taxon>
        <taxon>Sphingobacteriaceae</taxon>
        <taxon>Pedobacter</taxon>
    </lineage>
</organism>
<evidence type="ECO:0000259" key="2">
    <source>
        <dbReference type="Pfam" id="PF00156"/>
    </source>
</evidence>
<dbReference type="InterPro" id="IPR051910">
    <property type="entry name" value="ComF/GntX_DNA_util-trans"/>
</dbReference>
<dbReference type="SUPFAM" id="SSF53271">
    <property type="entry name" value="PRTase-like"/>
    <property type="match status" value="1"/>
</dbReference>
<evidence type="ECO:0000256" key="1">
    <source>
        <dbReference type="ARBA" id="ARBA00008007"/>
    </source>
</evidence>
<sequence>MLILLQDLTGLLFPELCCACSTLLHHGEGDICTSCIHNLPYTDHHIYKDNKVARKLWGRIPFHQAMALLHFRKGNSVQNLIHHLKYKGKKGLGVKLGTILAGQLISNPHYQGIDLIIPIPLHKKKEQERGYNQSMCIADGLSAALNIPVAKGCLIRKVATSSQTRKSRYKRYENMKEVFGISDPAILAGKHVLLVDDVITTGATIEACAMELYRHGIGKLSIATIAFAD</sequence>
<feature type="domain" description="Phosphoribosyltransferase" evidence="2">
    <location>
        <begin position="137"/>
        <end position="226"/>
    </location>
</feature>
<dbReference type="InterPro" id="IPR029057">
    <property type="entry name" value="PRTase-like"/>
</dbReference>
<dbReference type="InterPro" id="IPR000836">
    <property type="entry name" value="PRTase_dom"/>
</dbReference>
<comment type="caution">
    <text evidence="3">The sequence shown here is derived from an EMBL/GenBank/DDBJ whole genome shotgun (WGS) entry which is preliminary data.</text>
</comment>
<dbReference type="OrthoDB" id="9779910at2"/>
<reference evidence="3 4" key="1">
    <citation type="submission" date="2019-04" db="EMBL/GenBank/DDBJ databases">
        <title>Pedobacter sp. RP-3-15 sp. nov., isolated from Arctic soil.</title>
        <authorList>
            <person name="Dahal R.H."/>
            <person name="Kim D.-U."/>
        </authorList>
    </citation>
    <scope>NUCLEOTIDE SEQUENCE [LARGE SCALE GENOMIC DNA]</scope>
    <source>
        <strain evidence="3 4">RP-3-15</strain>
    </source>
</reference>
<comment type="similarity">
    <text evidence="1">Belongs to the ComF/GntX family.</text>
</comment>